<evidence type="ECO:0000313" key="1">
    <source>
        <dbReference type="Proteomes" id="UP000035642"/>
    </source>
</evidence>
<keyword evidence="1" id="KW-1185">Reference proteome</keyword>
<dbReference type="WBParaSite" id="ACAC_0000706201-mRNA-1">
    <property type="protein sequence ID" value="ACAC_0000706201-mRNA-1"/>
    <property type="gene ID" value="ACAC_0000706201"/>
</dbReference>
<reference evidence="2" key="2">
    <citation type="submission" date="2017-02" db="UniProtKB">
        <authorList>
            <consortium name="WormBaseParasite"/>
        </authorList>
    </citation>
    <scope>IDENTIFICATION</scope>
</reference>
<accession>A0A0K0DA27</accession>
<dbReference type="STRING" id="6313.A0A0K0DA27"/>
<protein>
    <submittedName>
        <fullName evidence="2">MMS1_N domain-containing protein</fullName>
    </submittedName>
</protein>
<proteinExistence type="predicted"/>
<evidence type="ECO:0000313" key="2">
    <source>
        <dbReference type="WBParaSite" id="ACAC_0000706201-mRNA-1"/>
    </source>
</evidence>
<reference evidence="1" key="1">
    <citation type="submission" date="2012-09" db="EMBL/GenBank/DDBJ databases">
        <authorList>
            <person name="Martin A.A."/>
        </authorList>
    </citation>
    <scope>NUCLEOTIDE SEQUENCE</scope>
</reference>
<name>A0A0K0DA27_ANGCA</name>
<dbReference type="AlphaFoldDB" id="A0A0K0DA27"/>
<dbReference type="Proteomes" id="UP000035642">
    <property type="component" value="Unassembled WGS sequence"/>
</dbReference>
<sequence length="116" mass="12594">MVGGEDGVLTVLDPGGNEKEPVLTCQQVGRPIIDIIIGDFLSTSGPTKIEELFSHEMTEHAYNMCLVPSQTTQQILVQSVGCVLTLYQGNVAKKLENSYTTIVGRGLLLKLVTMTR</sequence>
<organism evidence="1 2">
    <name type="scientific">Angiostrongylus cantonensis</name>
    <name type="common">Rat lungworm</name>
    <dbReference type="NCBI Taxonomy" id="6313"/>
    <lineage>
        <taxon>Eukaryota</taxon>
        <taxon>Metazoa</taxon>
        <taxon>Ecdysozoa</taxon>
        <taxon>Nematoda</taxon>
        <taxon>Chromadorea</taxon>
        <taxon>Rhabditida</taxon>
        <taxon>Rhabditina</taxon>
        <taxon>Rhabditomorpha</taxon>
        <taxon>Strongyloidea</taxon>
        <taxon>Metastrongylidae</taxon>
        <taxon>Angiostrongylus</taxon>
    </lineage>
</organism>